<keyword evidence="3 8" id="KW-0238">DNA-binding</keyword>
<dbReference type="PROSITE" id="PS50071">
    <property type="entry name" value="HOMEOBOX_2"/>
    <property type="match status" value="1"/>
</dbReference>
<evidence type="ECO:0000259" key="13">
    <source>
        <dbReference type="PROSITE" id="PS50071"/>
    </source>
</evidence>
<evidence type="ECO:0000256" key="2">
    <source>
        <dbReference type="ARBA" id="ARBA00023015"/>
    </source>
</evidence>
<dbReference type="InterPro" id="IPR009057">
    <property type="entry name" value="Homeodomain-like_sf"/>
</dbReference>
<keyword evidence="4 8" id="KW-0371">Homeobox</keyword>
<dbReference type="Gene3D" id="1.10.10.60">
    <property type="entry name" value="Homeodomain-like"/>
    <property type="match status" value="1"/>
</dbReference>
<comment type="similarity">
    <text evidence="7 10">Belongs to the HD-ZIP homeobox family. Class I subfamily.</text>
</comment>
<evidence type="ECO:0000256" key="12">
    <source>
        <dbReference type="SAM" id="Phobius"/>
    </source>
</evidence>
<proteinExistence type="inferred from homology"/>
<gene>
    <name evidence="14" type="ORF">ZOSMA_86G00400</name>
</gene>
<dbReference type="OrthoDB" id="6159439at2759"/>
<dbReference type="GO" id="GO:0000981">
    <property type="term" value="F:DNA-binding transcription factor activity, RNA polymerase II-specific"/>
    <property type="evidence" value="ECO:0007669"/>
    <property type="project" value="UniProtKB-UniRule"/>
</dbReference>
<keyword evidence="2 10" id="KW-0805">Transcription regulation</keyword>
<evidence type="ECO:0000256" key="10">
    <source>
        <dbReference type="RuleBase" id="RU369038"/>
    </source>
</evidence>
<feature type="transmembrane region" description="Helical" evidence="12">
    <location>
        <begin position="6"/>
        <end position="22"/>
    </location>
</feature>
<keyword evidence="12" id="KW-1133">Transmembrane helix</keyword>
<evidence type="ECO:0000256" key="11">
    <source>
        <dbReference type="SAM" id="Coils"/>
    </source>
</evidence>
<evidence type="ECO:0000313" key="14">
    <source>
        <dbReference type="EMBL" id="KMZ57405.1"/>
    </source>
</evidence>
<comment type="function">
    <text evidence="10">Transcription factor.</text>
</comment>
<feature type="domain" description="Homeobox" evidence="13">
    <location>
        <begin position="70"/>
        <end position="130"/>
    </location>
</feature>
<dbReference type="GO" id="GO:0005634">
    <property type="term" value="C:nucleus"/>
    <property type="evidence" value="ECO:0000318"/>
    <property type="project" value="GO_Central"/>
</dbReference>
<evidence type="ECO:0000256" key="7">
    <source>
        <dbReference type="ARBA" id="ARBA00025748"/>
    </source>
</evidence>
<dbReference type="CDD" id="cd00086">
    <property type="entry name" value="homeodomain"/>
    <property type="match status" value="1"/>
</dbReference>
<dbReference type="AlphaFoldDB" id="A0A0K9NN34"/>
<dbReference type="EMBL" id="LFYR01002072">
    <property type="protein sequence ID" value="KMZ57405.1"/>
    <property type="molecule type" value="Genomic_DNA"/>
</dbReference>
<dbReference type="OMA" id="MNEGYSA"/>
<dbReference type="Pfam" id="PF00046">
    <property type="entry name" value="Homeodomain"/>
    <property type="match status" value="1"/>
</dbReference>
<organism evidence="14 15">
    <name type="scientific">Zostera marina</name>
    <name type="common">Eelgrass</name>
    <dbReference type="NCBI Taxonomy" id="29655"/>
    <lineage>
        <taxon>Eukaryota</taxon>
        <taxon>Viridiplantae</taxon>
        <taxon>Streptophyta</taxon>
        <taxon>Embryophyta</taxon>
        <taxon>Tracheophyta</taxon>
        <taxon>Spermatophyta</taxon>
        <taxon>Magnoliopsida</taxon>
        <taxon>Liliopsida</taxon>
        <taxon>Zosteraceae</taxon>
        <taxon>Zostera</taxon>
    </lineage>
</organism>
<feature type="DNA-binding region" description="Homeobox" evidence="8">
    <location>
        <begin position="72"/>
        <end position="131"/>
    </location>
</feature>
<sequence>MLLVYIIHSIFCPLIYYYYYYYHSTQKTLAMNAGVEMTETDTSMLFSSIFDVEMESKVKGRRRKKATREEGEEAKKRRLSEDQVEFLEKSFMADRKLDTGRKIKLAEEAGLDPKQVAVWFQNRRTRWKCKKMEEDYNKFRSLHDTDIVQIHLLEAEAMRLKQQLSEAQKEINDLSYKYLCGGGGGGGGGGGAGGEFSSSASTTAYSMNEGYSAAWGEFEQAAGGGMDGYNNNYIPDDMTADFYCF</sequence>
<dbReference type="GO" id="GO:0045893">
    <property type="term" value="P:positive regulation of DNA-templated transcription"/>
    <property type="evidence" value="ECO:0000318"/>
    <property type="project" value="GO_Central"/>
</dbReference>
<keyword evidence="5 10" id="KW-0804">Transcription</keyword>
<feature type="coiled-coil region" evidence="11">
    <location>
        <begin position="150"/>
        <end position="177"/>
    </location>
</feature>
<keyword evidence="12" id="KW-0812">Transmembrane</keyword>
<dbReference type="PANTHER" id="PTHR24326">
    <property type="entry name" value="HOMEOBOX-LEUCINE ZIPPER PROTEIN"/>
    <property type="match status" value="1"/>
</dbReference>
<dbReference type="SMART" id="SM00389">
    <property type="entry name" value="HOX"/>
    <property type="match status" value="1"/>
</dbReference>
<evidence type="ECO:0000256" key="9">
    <source>
        <dbReference type="RuleBase" id="RU000682"/>
    </source>
</evidence>
<dbReference type="Proteomes" id="UP000036987">
    <property type="component" value="Unassembled WGS sequence"/>
</dbReference>
<evidence type="ECO:0000256" key="1">
    <source>
        <dbReference type="ARBA" id="ARBA00004123"/>
    </source>
</evidence>
<keyword evidence="12" id="KW-0472">Membrane</keyword>
<evidence type="ECO:0000313" key="15">
    <source>
        <dbReference type="Proteomes" id="UP000036987"/>
    </source>
</evidence>
<keyword evidence="6 8" id="KW-0539">Nucleus</keyword>
<evidence type="ECO:0000256" key="8">
    <source>
        <dbReference type="PROSITE-ProRule" id="PRU00108"/>
    </source>
</evidence>
<dbReference type="InterPro" id="IPR017970">
    <property type="entry name" value="Homeobox_CS"/>
</dbReference>
<reference evidence="15" key="1">
    <citation type="journal article" date="2016" name="Nature">
        <title>The genome of the seagrass Zostera marina reveals angiosperm adaptation to the sea.</title>
        <authorList>
            <person name="Olsen J.L."/>
            <person name="Rouze P."/>
            <person name="Verhelst B."/>
            <person name="Lin Y.-C."/>
            <person name="Bayer T."/>
            <person name="Collen J."/>
            <person name="Dattolo E."/>
            <person name="De Paoli E."/>
            <person name="Dittami S."/>
            <person name="Maumus F."/>
            <person name="Michel G."/>
            <person name="Kersting A."/>
            <person name="Lauritano C."/>
            <person name="Lohaus R."/>
            <person name="Toepel M."/>
            <person name="Tonon T."/>
            <person name="Vanneste K."/>
            <person name="Amirebrahimi M."/>
            <person name="Brakel J."/>
            <person name="Bostroem C."/>
            <person name="Chovatia M."/>
            <person name="Grimwood J."/>
            <person name="Jenkins J.W."/>
            <person name="Jueterbock A."/>
            <person name="Mraz A."/>
            <person name="Stam W.T."/>
            <person name="Tice H."/>
            <person name="Bornberg-Bauer E."/>
            <person name="Green P.J."/>
            <person name="Pearson G.A."/>
            <person name="Procaccini G."/>
            <person name="Duarte C.M."/>
            <person name="Schmutz J."/>
            <person name="Reusch T.B.H."/>
            <person name="Van de Peer Y."/>
        </authorList>
    </citation>
    <scope>NUCLEOTIDE SEQUENCE [LARGE SCALE GENOMIC DNA]</scope>
    <source>
        <strain evidence="15">cv. Finnish</strain>
    </source>
</reference>
<dbReference type="SUPFAM" id="SSF46689">
    <property type="entry name" value="Homeodomain-like"/>
    <property type="match status" value="1"/>
</dbReference>
<protein>
    <recommendedName>
        <fullName evidence="10">Homeobox-leucine zipper protein</fullName>
    </recommendedName>
    <alternativeName>
        <fullName evidence="10">HD-ZIP protein</fullName>
    </alternativeName>
    <alternativeName>
        <fullName evidence="10">Homeodomain transcription factor</fullName>
    </alternativeName>
</protein>
<name>A0A0K9NN34_ZOSMR</name>
<comment type="caution">
    <text evidence="14">The sequence shown here is derived from an EMBL/GenBank/DDBJ whole genome shotgun (WGS) entry which is preliminary data.</text>
</comment>
<comment type="subcellular location">
    <subcellularLocation>
        <location evidence="1 8 9">Nucleus</location>
    </subcellularLocation>
</comment>
<keyword evidence="15" id="KW-1185">Reference proteome</keyword>
<dbReference type="GO" id="GO:0043565">
    <property type="term" value="F:sequence-specific DNA binding"/>
    <property type="evidence" value="ECO:0000318"/>
    <property type="project" value="GO_Central"/>
</dbReference>
<dbReference type="InterPro" id="IPR001356">
    <property type="entry name" value="HD"/>
</dbReference>
<dbReference type="PANTHER" id="PTHR24326:SF527">
    <property type="entry name" value="HOMEOBOX-LEUCINE ZIPPER PROTEIN ATHB-40"/>
    <property type="match status" value="1"/>
</dbReference>
<evidence type="ECO:0000256" key="3">
    <source>
        <dbReference type="ARBA" id="ARBA00023125"/>
    </source>
</evidence>
<accession>A0A0K9NN34</accession>
<evidence type="ECO:0000256" key="6">
    <source>
        <dbReference type="ARBA" id="ARBA00023242"/>
    </source>
</evidence>
<evidence type="ECO:0000256" key="4">
    <source>
        <dbReference type="ARBA" id="ARBA00023155"/>
    </source>
</evidence>
<dbReference type="InterPro" id="IPR045224">
    <property type="entry name" value="HDZip_class_I_plant"/>
</dbReference>
<keyword evidence="11" id="KW-0175">Coiled coil</keyword>
<evidence type="ECO:0000256" key="5">
    <source>
        <dbReference type="ARBA" id="ARBA00023163"/>
    </source>
</evidence>
<dbReference type="PROSITE" id="PS00027">
    <property type="entry name" value="HOMEOBOX_1"/>
    <property type="match status" value="1"/>
</dbReference>